<dbReference type="AlphaFoldDB" id="K3ZL06"/>
<dbReference type="EnsemblPlants" id="KQK95033">
    <property type="protein sequence ID" value="KQK95033"/>
    <property type="gene ID" value="SETIT_027262mg"/>
</dbReference>
<accession>K3ZL06</accession>
<dbReference type="Proteomes" id="UP000004995">
    <property type="component" value="Unassembled WGS sequence"/>
</dbReference>
<reference evidence="2" key="1">
    <citation type="journal article" date="2012" name="Nat. Biotechnol.">
        <title>Reference genome sequence of the model plant Setaria.</title>
        <authorList>
            <person name="Bennetzen J.L."/>
            <person name="Schmutz J."/>
            <person name="Wang H."/>
            <person name="Percifield R."/>
            <person name="Hawkins J."/>
            <person name="Pontaroli A.C."/>
            <person name="Estep M."/>
            <person name="Feng L."/>
            <person name="Vaughn J.N."/>
            <person name="Grimwood J."/>
            <person name="Jenkins J."/>
            <person name="Barry K."/>
            <person name="Lindquist E."/>
            <person name="Hellsten U."/>
            <person name="Deshpande S."/>
            <person name="Wang X."/>
            <person name="Wu X."/>
            <person name="Mitros T."/>
            <person name="Triplett J."/>
            <person name="Yang X."/>
            <person name="Ye C.Y."/>
            <person name="Mauro-Herrera M."/>
            <person name="Wang L."/>
            <person name="Li P."/>
            <person name="Sharma M."/>
            <person name="Sharma R."/>
            <person name="Ronald P.C."/>
            <person name="Panaud O."/>
            <person name="Kellogg E.A."/>
            <person name="Brutnell T.P."/>
            <person name="Doust A.N."/>
            <person name="Tuskan G.A."/>
            <person name="Rokhsar D."/>
            <person name="Devos K.M."/>
        </authorList>
    </citation>
    <scope>NUCLEOTIDE SEQUENCE [LARGE SCALE GENOMIC DNA]</scope>
    <source>
        <strain evidence="2">cv. Yugu1</strain>
    </source>
</reference>
<sequence>MYVMLQPKFLHLVLRTSLQPGQMYLEWFCLNFAKSYIENFKVGSIDAIYLSINSWYQIMIIIKCPDLTNCNPFRVS</sequence>
<reference evidence="1" key="2">
    <citation type="submission" date="2018-08" db="UniProtKB">
        <authorList>
            <consortium name="EnsemblPlants"/>
        </authorList>
    </citation>
    <scope>IDENTIFICATION</scope>
    <source>
        <strain evidence="1">Yugu1</strain>
    </source>
</reference>
<dbReference type="InParanoid" id="K3ZL06"/>
<evidence type="ECO:0000313" key="1">
    <source>
        <dbReference type="EnsemblPlants" id="KQK95033"/>
    </source>
</evidence>
<proteinExistence type="predicted"/>
<dbReference type="Gramene" id="KQK95033">
    <property type="protein sequence ID" value="KQK95033"/>
    <property type="gene ID" value="SETIT_027262mg"/>
</dbReference>
<keyword evidence="2" id="KW-1185">Reference proteome</keyword>
<evidence type="ECO:0000313" key="2">
    <source>
        <dbReference type="Proteomes" id="UP000004995"/>
    </source>
</evidence>
<organism evidence="1 2">
    <name type="scientific">Setaria italica</name>
    <name type="common">Foxtail millet</name>
    <name type="synonym">Panicum italicum</name>
    <dbReference type="NCBI Taxonomy" id="4555"/>
    <lineage>
        <taxon>Eukaryota</taxon>
        <taxon>Viridiplantae</taxon>
        <taxon>Streptophyta</taxon>
        <taxon>Embryophyta</taxon>
        <taxon>Tracheophyta</taxon>
        <taxon>Spermatophyta</taxon>
        <taxon>Magnoliopsida</taxon>
        <taxon>Liliopsida</taxon>
        <taxon>Poales</taxon>
        <taxon>Poaceae</taxon>
        <taxon>PACMAD clade</taxon>
        <taxon>Panicoideae</taxon>
        <taxon>Panicodae</taxon>
        <taxon>Paniceae</taxon>
        <taxon>Cenchrinae</taxon>
        <taxon>Setaria</taxon>
    </lineage>
</organism>
<dbReference type="HOGENOM" id="CLU_2659214_0_0_1"/>
<protein>
    <submittedName>
        <fullName evidence="1">Uncharacterized protein</fullName>
    </submittedName>
</protein>
<name>K3ZL06_SETIT</name>
<dbReference type="EMBL" id="AGNK02005058">
    <property type="status" value="NOT_ANNOTATED_CDS"/>
    <property type="molecule type" value="Genomic_DNA"/>
</dbReference>